<accession>A0A7T8KCC3</accession>
<evidence type="ECO:0000313" key="2">
    <source>
        <dbReference type="Proteomes" id="UP000595437"/>
    </source>
</evidence>
<dbReference type="Proteomes" id="UP000595437">
    <property type="component" value="Chromosome 4"/>
</dbReference>
<evidence type="ECO:0000313" key="1">
    <source>
        <dbReference type="EMBL" id="QQP53281.1"/>
    </source>
</evidence>
<keyword evidence="2" id="KW-1185">Reference proteome</keyword>
<dbReference type="AlphaFoldDB" id="A0A7T8KCC3"/>
<sequence length="89" mass="10197">MCIFDENNKFGVLSISNTLGTKGLEIEEAMAKILYDESTPTRAQITSGIRRKLRFVLTDRCPAQENANRLLIERLANDELRRDLPRCNK</sequence>
<dbReference type="EMBL" id="CP045893">
    <property type="protein sequence ID" value="QQP53281.1"/>
    <property type="molecule type" value="Genomic_DNA"/>
</dbReference>
<protein>
    <submittedName>
        <fullName evidence="1">Uncharacterized protein</fullName>
    </submittedName>
</protein>
<name>A0A7T8KCC3_CALRO</name>
<organism evidence="1 2">
    <name type="scientific">Caligus rogercresseyi</name>
    <name type="common">Sea louse</name>
    <dbReference type="NCBI Taxonomy" id="217165"/>
    <lineage>
        <taxon>Eukaryota</taxon>
        <taxon>Metazoa</taxon>
        <taxon>Ecdysozoa</taxon>
        <taxon>Arthropoda</taxon>
        <taxon>Crustacea</taxon>
        <taxon>Multicrustacea</taxon>
        <taxon>Hexanauplia</taxon>
        <taxon>Copepoda</taxon>
        <taxon>Siphonostomatoida</taxon>
        <taxon>Caligidae</taxon>
        <taxon>Caligus</taxon>
    </lineage>
</organism>
<reference evidence="2" key="1">
    <citation type="submission" date="2021-01" db="EMBL/GenBank/DDBJ databases">
        <title>Caligus Genome Assembly.</title>
        <authorList>
            <person name="Gallardo-Escarate C."/>
        </authorList>
    </citation>
    <scope>NUCLEOTIDE SEQUENCE [LARGE SCALE GENOMIC DNA]</scope>
</reference>
<gene>
    <name evidence="1" type="ORF">FKW44_005707</name>
</gene>
<proteinExistence type="predicted"/>